<evidence type="ECO:0000313" key="2">
    <source>
        <dbReference type="EMBL" id="WUQ87603.1"/>
    </source>
</evidence>
<proteinExistence type="predicted"/>
<protein>
    <submittedName>
        <fullName evidence="2">RES family NAD+ phosphorylase</fullName>
    </submittedName>
</protein>
<dbReference type="RefSeq" id="WP_328958163.1">
    <property type="nucleotide sequence ID" value="NZ_CP108110.1"/>
</dbReference>
<dbReference type="Proteomes" id="UP001432222">
    <property type="component" value="Chromosome"/>
</dbReference>
<organism evidence="2 3">
    <name type="scientific">Kitasatospora purpeofusca</name>
    <dbReference type="NCBI Taxonomy" id="67352"/>
    <lineage>
        <taxon>Bacteria</taxon>
        <taxon>Bacillati</taxon>
        <taxon>Actinomycetota</taxon>
        <taxon>Actinomycetes</taxon>
        <taxon>Kitasatosporales</taxon>
        <taxon>Streptomycetaceae</taxon>
        <taxon>Kitasatospora</taxon>
    </lineage>
</organism>
<evidence type="ECO:0000313" key="3">
    <source>
        <dbReference type="Proteomes" id="UP001432222"/>
    </source>
</evidence>
<reference evidence="2" key="1">
    <citation type="submission" date="2022-10" db="EMBL/GenBank/DDBJ databases">
        <title>The complete genomes of actinobacterial strains from the NBC collection.</title>
        <authorList>
            <person name="Joergensen T.S."/>
            <person name="Alvarez Arevalo M."/>
            <person name="Sterndorff E.B."/>
            <person name="Faurdal D."/>
            <person name="Vuksanovic O."/>
            <person name="Mourched A.-S."/>
            <person name="Charusanti P."/>
            <person name="Shaw S."/>
            <person name="Blin K."/>
            <person name="Weber T."/>
        </authorList>
    </citation>
    <scope>NUCLEOTIDE SEQUENCE</scope>
    <source>
        <strain evidence="2">NBC_00222</strain>
    </source>
</reference>
<dbReference type="SMART" id="SM00953">
    <property type="entry name" value="RES"/>
    <property type="match status" value="1"/>
</dbReference>
<dbReference type="EMBL" id="CP108110">
    <property type="protein sequence ID" value="WUQ87603.1"/>
    <property type="molecule type" value="Genomic_DNA"/>
</dbReference>
<evidence type="ECO:0000259" key="1">
    <source>
        <dbReference type="SMART" id="SM00953"/>
    </source>
</evidence>
<dbReference type="Pfam" id="PF08808">
    <property type="entry name" value="RES"/>
    <property type="match status" value="1"/>
</dbReference>
<gene>
    <name evidence="2" type="ORF">OHA16_34310</name>
</gene>
<keyword evidence="3" id="KW-1185">Reference proteome</keyword>
<dbReference type="InterPro" id="IPR014914">
    <property type="entry name" value="RES_dom"/>
</dbReference>
<sequence length="224" mass="24597">MPDVKVPAPTARATPHLDVLPAGTVLHRVHSAAYPATSFNPNPSDSHYEGGRFCSYQGDGSHLPYLYAGFSERTAVMETLVRGIPFDERGWRRIRRASVRGRVLSRIATTCDIPLVGLMTLDQLAAVHQDEWLIHSTPDAYPHTRRWAAWIRGQAPEALGLRWPSKRDLGGSACILYEHDAATSLVKPVDPAPVALDTAEGAALLNRLLAPARTRIDLPRRQGS</sequence>
<accession>A0ABZ1U907</accession>
<name>A0ABZ1U907_9ACTN</name>
<feature type="domain" description="RES" evidence="1">
    <location>
        <begin position="45"/>
        <end position="189"/>
    </location>
</feature>